<sequence length="39" mass="4627">MYWINSEIQNLYTCGNAEEWTCLLPVQCKHICLVYVSNF</sequence>
<protein>
    <submittedName>
        <fullName evidence="1">Uncharacterized protein</fullName>
    </submittedName>
</protein>
<dbReference type="EMBL" id="GBXM01063116">
    <property type="protein sequence ID" value="JAH45461.1"/>
    <property type="molecule type" value="Transcribed_RNA"/>
</dbReference>
<organism evidence="1">
    <name type="scientific">Anguilla anguilla</name>
    <name type="common">European freshwater eel</name>
    <name type="synonym">Muraena anguilla</name>
    <dbReference type="NCBI Taxonomy" id="7936"/>
    <lineage>
        <taxon>Eukaryota</taxon>
        <taxon>Metazoa</taxon>
        <taxon>Chordata</taxon>
        <taxon>Craniata</taxon>
        <taxon>Vertebrata</taxon>
        <taxon>Euteleostomi</taxon>
        <taxon>Actinopterygii</taxon>
        <taxon>Neopterygii</taxon>
        <taxon>Teleostei</taxon>
        <taxon>Anguilliformes</taxon>
        <taxon>Anguillidae</taxon>
        <taxon>Anguilla</taxon>
    </lineage>
</organism>
<accession>A0A0E9SVZ1</accession>
<evidence type="ECO:0000313" key="1">
    <source>
        <dbReference type="EMBL" id="JAH45461.1"/>
    </source>
</evidence>
<proteinExistence type="predicted"/>
<name>A0A0E9SVZ1_ANGAN</name>
<reference evidence="1" key="1">
    <citation type="submission" date="2014-11" db="EMBL/GenBank/DDBJ databases">
        <authorList>
            <person name="Amaro Gonzalez C."/>
        </authorList>
    </citation>
    <scope>NUCLEOTIDE SEQUENCE</scope>
</reference>
<dbReference type="AlphaFoldDB" id="A0A0E9SVZ1"/>
<reference evidence="1" key="2">
    <citation type="journal article" date="2015" name="Fish Shellfish Immunol.">
        <title>Early steps in the European eel (Anguilla anguilla)-Vibrio vulnificus interaction in the gills: Role of the RtxA13 toxin.</title>
        <authorList>
            <person name="Callol A."/>
            <person name="Pajuelo D."/>
            <person name="Ebbesson L."/>
            <person name="Teles M."/>
            <person name="MacKenzie S."/>
            <person name="Amaro C."/>
        </authorList>
    </citation>
    <scope>NUCLEOTIDE SEQUENCE</scope>
</reference>